<sequence>MHCLSTHLEHLPKFPNLRRLFMHNDMRVTTTNPAQTLIPLFTMSGARLEELTFGVTTDADTIRTCLTHTPELKVLQIHRVAKDALLKFLSCPPEDEEPLVPKLEVLRFSGQIDFRLKNVIGIILARWARSEDEIQHKRLKSLAILPWKQNPLEPQAKKELLAFNKQGFTVTIRSFDGAAFQSRERSSYCLP</sequence>
<name>A0A9W8TDV0_9AGAR</name>
<protein>
    <submittedName>
        <fullName evidence="1">Uncharacterized protein</fullName>
    </submittedName>
</protein>
<evidence type="ECO:0000313" key="1">
    <source>
        <dbReference type="EMBL" id="KAJ3516340.1"/>
    </source>
</evidence>
<accession>A0A9W8TDV0</accession>
<reference evidence="1" key="1">
    <citation type="submission" date="2022-07" db="EMBL/GenBank/DDBJ databases">
        <title>Genome Sequence of Agrocybe chaxingu.</title>
        <authorList>
            <person name="Buettner E."/>
        </authorList>
    </citation>
    <scope>NUCLEOTIDE SEQUENCE</scope>
    <source>
        <strain evidence="1">MP-N11</strain>
    </source>
</reference>
<evidence type="ECO:0000313" key="2">
    <source>
        <dbReference type="Proteomes" id="UP001148786"/>
    </source>
</evidence>
<dbReference type="AlphaFoldDB" id="A0A9W8TDV0"/>
<comment type="caution">
    <text evidence="1">The sequence shown here is derived from an EMBL/GenBank/DDBJ whole genome shotgun (WGS) entry which is preliminary data.</text>
</comment>
<organism evidence="1 2">
    <name type="scientific">Agrocybe chaxingu</name>
    <dbReference type="NCBI Taxonomy" id="84603"/>
    <lineage>
        <taxon>Eukaryota</taxon>
        <taxon>Fungi</taxon>
        <taxon>Dikarya</taxon>
        <taxon>Basidiomycota</taxon>
        <taxon>Agaricomycotina</taxon>
        <taxon>Agaricomycetes</taxon>
        <taxon>Agaricomycetidae</taxon>
        <taxon>Agaricales</taxon>
        <taxon>Agaricineae</taxon>
        <taxon>Strophariaceae</taxon>
        <taxon>Agrocybe</taxon>
    </lineage>
</organism>
<keyword evidence="2" id="KW-1185">Reference proteome</keyword>
<gene>
    <name evidence="1" type="ORF">NLJ89_g1197</name>
</gene>
<dbReference type="Proteomes" id="UP001148786">
    <property type="component" value="Unassembled WGS sequence"/>
</dbReference>
<dbReference type="EMBL" id="JANKHO010000058">
    <property type="protein sequence ID" value="KAJ3516340.1"/>
    <property type="molecule type" value="Genomic_DNA"/>
</dbReference>
<proteinExistence type="predicted"/>